<organism evidence="4 5">
    <name type="scientific">Fusobacterium hominis</name>
    <dbReference type="NCBI Taxonomy" id="2764326"/>
    <lineage>
        <taxon>Bacteria</taxon>
        <taxon>Fusobacteriati</taxon>
        <taxon>Fusobacteriota</taxon>
        <taxon>Fusobacteriia</taxon>
        <taxon>Fusobacteriales</taxon>
        <taxon>Fusobacteriaceae</taxon>
        <taxon>Fusobacterium</taxon>
    </lineage>
</organism>
<dbReference type="Gene3D" id="3.90.1150.10">
    <property type="entry name" value="Aspartate Aminotransferase, domain 1"/>
    <property type="match status" value="1"/>
</dbReference>
<feature type="domain" description="Aminotransferase class I/classII large" evidence="3">
    <location>
        <begin position="18"/>
        <end position="347"/>
    </location>
</feature>
<reference evidence="4 5" key="1">
    <citation type="submission" date="2020-08" db="EMBL/GenBank/DDBJ databases">
        <authorList>
            <person name="Liu C."/>
            <person name="Sun Q."/>
        </authorList>
    </citation>
    <scope>NUCLEOTIDE SEQUENCE [LARGE SCALE GENOMIC DNA]</scope>
    <source>
        <strain evidence="4 5">NSJ-57</strain>
    </source>
</reference>
<dbReference type="Gene3D" id="3.40.640.10">
    <property type="entry name" value="Type I PLP-dependent aspartate aminotransferase-like (Major domain)"/>
    <property type="match status" value="1"/>
</dbReference>
<dbReference type="GO" id="GO:0030170">
    <property type="term" value="F:pyridoxal phosphate binding"/>
    <property type="evidence" value="ECO:0007669"/>
    <property type="project" value="InterPro"/>
</dbReference>
<dbReference type="EC" id="4.1.1.81" evidence="4"/>
<dbReference type="InterPro" id="IPR015422">
    <property type="entry name" value="PyrdxlP-dep_Trfase_small"/>
</dbReference>
<dbReference type="PANTHER" id="PTHR42885">
    <property type="entry name" value="HISTIDINOL-PHOSPHATE AMINOTRANSFERASE-RELATED"/>
    <property type="match status" value="1"/>
</dbReference>
<dbReference type="Pfam" id="PF00155">
    <property type="entry name" value="Aminotran_1_2"/>
    <property type="match status" value="1"/>
</dbReference>
<evidence type="ECO:0000256" key="1">
    <source>
        <dbReference type="ARBA" id="ARBA00001933"/>
    </source>
</evidence>
<dbReference type="InterPro" id="IPR015421">
    <property type="entry name" value="PyrdxlP-dep_Trfase_major"/>
</dbReference>
<evidence type="ECO:0000313" key="5">
    <source>
        <dbReference type="Proteomes" id="UP000515913"/>
    </source>
</evidence>
<dbReference type="InterPro" id="IPR004839">
    <property type="entry name" value="Aminotransferase_I/II_large"/>
</dbReference>
<keyword evidence="2" id="KW-0663">Pyridoxal phosphate</keyword>
<name>A0A7G9GYK5_9FUSO</name>
<dbReference type="Proteomes" id="UP000515913">
    <property type="component" value="Chromosome"/>
</dbReference>
<sequence length="352" mass="40997">MDLHGGNIYRLYREGKKDILDYSSNINPLGVPELFKNIVTANFNVLEKYPDPEYIDLRKSIANYNNLDINNIFVGNGATEVLFKYMQSLKPKKALIIAPSFAEYTRALESIDCEIVYYKLLPEKNFSLNVEEFTKNIPQCDLVILCNPNNPTGTFLPLETIKRLNNILKVKKIKFFIDEAFIEFIKDWQEMTATNLKDPNIFIMRALTKFFAVPGLRLGYGIYFDEELKPNLDKKTEPWSVNSFADIAGQVMLKDEKYITETEAWIEKEKKWFYEQCNAIHKIKAYKTNTNFILLKLLANTSEEVREKMLEYDILIRDASNFVGLDNQYIRLAIKDRENNTKVIEALNEVVR</sequence>
<gene>
    <name evidence="4" type="ORF">H9Q81_03365</name>
</gene>
<dbReference type="RefSeq" id="WP_187423144.1">
    <property type="nucleotide sequence ID" value="NZ_CP060637.1"/>
</dbReference>
<evidence type="ECO:0000259" key="3">
    <source>
        <dbReference type="Pfam" id="PF00155"/>
    </source>
</evidence>
<dbReference type="GO" id="GO:0048472">
    <property type="term" value="F:threonine-phosphate decarboxylase activity"/>
    <property type="evidence" value="ECO:0007669"/>
    <property type="project" value="UniProtKB-EC"/>
</dbReference>
<comment type="cofactor">
    <cofactor evidence="1">
        <name>pyridoxal 5'-phosphate</name>
        <dbReference type="ChEBI" id="CHEBI:597326"/>
    </cofactor>
</comment>
<dbReference type="CDD" id="cd00609">
    <property type="entry name" value="AAT_like"/>
    <property type="match status" value="1"/>
</dbReference>
<accession>A0A7G9GYK5</accession>
<protein>
    <submittedName>
        <fullName evidence="4">Threonine-phosphate decarboxylase</fullName>
        <ecNumber evidence="4">4.1.1.81</ecNumber>
    </submittedName>
</protein>
<dbReference type="PANTHER" id="PTHR42885:SF1">
    <property type="entry name" value="THREONINE-PHOSPHATE DECARBOXYLASE"/>
    <property type="match status" value="1"/>
</dbReference>
<dbReference type="KEGG" id="fho:H9Q81_03365"/>
<dbReference type="AlphaFoldDB" id="A0A7G9GYK5"/>
<dbReference type="SUPFAM" id="SSF53383">
    <property type="entry name" value="PLP-dependent transferases"/>
    <property type="match status" value="1"/>
</dbReference>
<dbReference type="InterPro" id="IPR015424">
    <property type="entry name" value="PyrdxlP-dep_Trfase"/>
</dbReference>
<evidence type="ECO:0000313" key="4">
    <source>
        <dbReference type="EMBL" id="QNM15887.1"/>
    </source>
</evidence>
<dbReference type="EMBL" id="CP060637">
    <property type="protein sequence ID" value="QNM15887.1"/>
    <property type="molecule type" value="Genomic_DNA"/>
</dbReference>
<keyword evidence="4" id="KW-0456">Lyase</keyword>
<proteinExistence type="predicted"/>
<evidence type="ECO:0000256" key="2">
    <source>
        <dbReference type="ARBA" id="ARBA00022898"/>
    </source>
</evidence>
<keyword evidence="5" id="KW-1185">Reference proteome</keyword>